<dbReference type="EMBL" id="JAYKXN010000007">
    <property type="protein sequence ID" value="KAK7271221.1"/>
    <property type="molecule type" value="Genomic_DNA"/>
</dbReference>
<accession>A0AAN9F9G9</accession>
<evidence type="ECO:0000313" key="3">
    <source>
        <dbReference type="Proteomes" id="UP001359559"/>
    </source>
</evidence>
<dbReference type="Proteomes" id="UP001359559">
    <property type="component" value="Unassembled WGS sequence"/>
</dbReference>
<reference evidence="2 3" key="1">
    <citation type="submission" date="2024-01" db="EMBL/GenBank/DDBJ databases">
        <title>The genomes of 5 underutilized Papilionoideae crops provide insights into root nodulation and disease resistance.</title>
        <authorList>
            <person name="Yuan L."/>
        </authorList>
    </citation>
    <scope>NUCLEOTIDE SEQUENCE [LARGE SCALE GENOMIC DNA]</scope>
    <source>
        <strain evidence="2">LY-2023</strain>
        <tissue evidence="2">Leaf</tissue>
    </source>
</reference>
<feature type="transmembrane region" description="Helical" evidence="1">
    <location>
        <begin position="39"/>
        <end position="59"/>
    </location>
</feature>
<name>A0AAN9F9G9_CLITE</name>
<comment type="caution">
    <text evidence="2">The sequence shown here is derived from an EMBL/GenBank/DDBJ whole genome shotgun (WGS) entry which is preliminary data.</text>
</comment>
<evidence type="ECO:0000313" key="2">
    <source>
        <dbReference type="EMBL" id="KAK7271221.1"/>
    </source>
</evidence>
<dbReference type="AlphaFoldDB" id="A0AAN9F9G9"/>
<keyword evidence="1" id="KW-0812">Transmembrane</keyword>
<proteinExistence type="predicted"/>
<gene>
    <name evidence="2" type="ORF">RJT34_26940</name>
</gene>
<evidence type="ECO:0000256" key="1">
    <source>
        <dbReference type="SAM" id="Phobius"/>
    </source>
</evidence>
<sequence length="99" mass="11436">MLIRVSTYLPTNSVDISKCDRRRSIFSLFLSAHYLLKHIFLQILSLSLTQSINALFLLFSFTHSRRHTLPLFDPLFLNANSPKFSSYFSLISRISSLPL</sequence>
<organism evidence="2 3">
    <name type="scientific">Clitoria ternatea</name>
    <name type="common">Butterfly pea</name>
    <dbReference type="NCBI Taxonomy" id="43366"/>
    <lineage>
        <taxon>Eukaryota</taxon>
        <taxon>Viridiplantae</taxon>
        <taxon>Streptophyta</taxon>
        <taxon>Embryophyta</taxon>
        <taxon>Tracheophyta</taxon>
        <taxon>Spermatophyta</taxon>
        <taxon>Magnoliopsida</taxon>
        <taxon>eudicotyledons</taxon>
        <taxon>Gunneridae</taxon>
        <taxon>Pentapetalae</taxon>
        <taxon>rosids</taxon>
        <taxon>fabids</taxon>
        <taxon>Fabales</taxon>
        <taxon>Fabaceae</taxon>
        <taxon>Papilionoideae</taxon>
        <taxon>50 kb inversion clade</taxon>
        <taxon>NPAAA clade</taxon>
        <taxon>indigoferoid/millettioid clade</taxon>
        <taxon>Phaseoleae</taxon>
        <taxon>Clitoria</taxon>
    </lineage>
</organism>
<keyword evidence="3" id="KW-1185">Reference proteome</keyword>
<keyword evidence="1" id="KW-0472">Membrane</keyword>
<protein>
    <submittedName>
        <fullName evidence="2">Uncharacterized protein</fullName>
    </submittedName>
</protein>
<keyword evidence="1" id="KW-1133">Transmembrane helix</keyword>